<dbReference type="Proteomes" id="UP000549457">
    <property type="component" value="Unassembled WGS sequence"/>
</dbReference>
<dbReference type="InterPro" id="IPR004360">
    <property type="entry name" value="Glyas_Fos-R_dOase_dom"/>
</dbReference>
<keyword evidence="2" id="KW-0560">Oxidoreductase</keyword>
<dbReference type="Gene3D" id="3.30.720.110">
    <property type="match status" value="1"/>
</dbReference>
<dbReference type="InterPro" id="IPR026275">
    <property type="entry name" value="Glyoxalase/dOase/EhpR"/>
</dbReference>
<dbReference type="Pfam" id="PF00903">
    <property type="entry name" value="Glyoxalase"/>
    <property type="match status" value="1"/>
</dbReference>
<dbReference type="EMBL" id="JACHFM010000001">
    <property type="protein sequence ID" value="MBB5220212.1"/>
    <property type="molecule type" value="Genomic_DNA"/>
</dbReference>
<proteinExistence type="predicted"/>
<protein>
    <submittedName>
        <fullName evidence="2">Catechol 2,3-dioxygenase-like lactoylglutathione lyase family enzyme</fullName>
    </submittedName>
</protein>
<dbReference type="GO" id="GO:0016829">
    <property type="term" value="F:lyase activity"/>
    <property type="evidence" value="ECO:0007669"/>
    <property type="project" value="UniProtKB-KW"/>
</dbReference>
<evidence type="ECO:0000259" key="1">
    <source>
        <dbReference type="PROSITE" id="PS51819"/>
    </source>
</evidence>
<evidence type="ECO:0000313" key="3">
    <source>
        <dbReference type="Proteomes" id="UP000549457"/>
    </source>
</evidence>
<dbReference type="InterPro" id="IPR037523">
    <property type="entry name" value="VOC_core"/>
</dbReference>
<dbReference type="PIRSF" id="PIRSF039020">
    <property type="entry name" value="EhpR"/>
    <property type="match status" value="1"/>
</dbReference>
<dbReference type="InterPro" id="IPR029068">
    <property type="entry name" value="Glyas_Bleomycin-R_OHBP_Dase"/>
</dbReference>
<sequence length="117" mass="12131">MSILYVASPAASARFYGRLFGCDPVEESPTFVLFVFGSGVKFGLWARDGVLPAAGGAPGAAETAIQVGSAAEVDAIHAGWAADGLPILMPPGDFDFGRSFVVSDPDGHRLRVYALAD</sequence>
<dbReference type="PROSITE" id="PS51819">
    <property type="entry name" value="VOC"/>
    <property type="match status" value="1"/>
</dbReference>
<keyword evidence="2" id="KW-0223">Dioxygenase</keyword>
<feature type="domain" description="VOC" evidence="1">
    <location>
        <begin position="1"/>
        <end position="115"/>
    </location>
</feature>
<keyword evidence="2" id="KW-0456">Lyase</keyword>
<accession>A0A840SLI1</accession>
<gene>
    <name evidence="2" type="ORF">HNP73_000133</name>
</gene>
<keyword evidence="3" id="KW-1185">Reference proteome</keyword>
<organism evidence="2 3">
    <name type="scientific">Amaricoccus macauensis</name>
    <dbReference type="NCBI Taxonomy" id="57001"/>
    <lineage>
        <taxon>Bacteria</taxon>
        <taxon>Pseudomonadati</taxon>
        <taxon>Pseudomonadota</taxon>
        <taxon>Alphaproteobacteria</taxon>
        <taxon>Rhodobacterales</taxon>
        <taxon>Paracoccaceae</taxon>
        <taxon>Amaricoccus</taxon>
    </lineage>
</organism>
<evidence type="ECO:0000313" key="2">
    <source>
        <dbReference type="EMBL" id="MBB5220212.1"/>
    </source>
</evidence>
<dbReference type="GO" id="GO:0051213">
    <property type="term" value="F:dioxygenase activity"/>
    <property type="evidence" value="ECO:0007669"/>
    <property type="project" value="UniProtKB-KW"/>
</dbReference>
<dbReference type="SUPFAM" id="SSF54593">
    <property type="entry name" value="Glyoxalase/Bleomycin resistance protein/Dihydroxybiphenyl dioxygenase"/>
    <property type="match status" value="1"/>
</dbReference>
<dbReference type="AlphaFoldDB" id="A0A840SLI1"/>
<reference evidence="2 3" key="1">
    <citation type="submission" date="2020-08" db="EMBL/GenBank/DDBJ databases">
        <title>Genomic Encyclopedia of Type Strains, Phase IV (KMG-IV): sequencing the most valuable type-strain genomes for metagenomic binning, comparative biology and taxonomic classification.</title>
        <authorList>
            <person name="Goeker M."/>
        </authorList>
    </citation>
    <scope>NUCLEOTIDE SEQUENCE [LARGE SCALE GENOMIC DNA]</scope>
    <source>
        <strain evidence="2 3">DSM 101730</strain>
    </source>
</reference>
<comment type="caution">
    <text evidence="2">The sequence shown here is derived from an EMBL/GenBank/DDBJ whole genome shotgun (WGS) entry which is preliminary data.</text>
</comment>
<dbReference type="Gene3D" id="3.30.720.120">
    <property type="match status" value="1"/>
</dbReference>
<name>A0A840SLI1_9RHOB</name>